<dbReference type="Pfam" id="PF01755">
    <property type="entry name" value="Glyco_transf_25"/>
    <property type="match status" value="1"/>
</dbReference>
<dbReference type="EMBL" id="JBHSLL010000016">
    <property type="protein sequence ID" value="MFC5385621.1"/>
    <property type="molecule type" value="Genomic_DNA"/>
</dbReference>
<accession>A0ABW0GXM4</accession>
<protein>
    <submittedName>
        <fullName evidence="2">Glycosyltransferase family 25 protein</fullName>
    </submittedName>
</protein>
<sequence length="272" mass="30715">MQIDWRWKSLVRWLINLKIFPPCAVVKELQIPIVLINLDRSVDRLAAIEESAAQFGLSISRIPAVDGRILTEEQRKIIDLRRFHAFNGRHVMPSEIGCYLSHIKAWHVIANGAAPFGVVLEDDVRFTEDFKPVIMALAEADGWGIVKLVNHRARGFIRAQRLSNGYALGRCLHGPLGSSAAYAISRQAAGRLLETISDMVVPVDVELERGWAHGAKFYTLDRPVVRLSGAKSTVTADVGSYRTTKFPFYRRWRTLIYRAVNYAQRVIYAASR</sequence>
<dbReference type="Proteomes" id="UP001596016">
    <property type="component" value="Unassembled WGS sequence"/>
</dbReference>
<gene>
    <name evidence="2" type="ORF">ACFPLB_06520</name>
</gene>
<dbReference type="InterPro" id="IPR002654">
    <property type="entry name" value="Glyco_trans_25"/>
</dbReference>
<dbReference type="CDD" id="cd06532">
    <property type="entry name" value="Glyco_transf_25"/>
    <property type="match status" value="1"/>
</dbReference>
<proteinExistence type="predicted"/>
<evidence type="ECO:0000259" key="1">
    <source>
        <dbReference type="Pfam" id="PF01755"/>
    </source>
</evidence>
<reference evidence="3" key="1">
    <citation type="journal article" date="2019" name="Int. J. Syst. Evol. Microbiol.">
        <title>The Global Catalogue of Microorganisms (GCM) 10K type strain sequencing project: providing services to taxonomists for standard genome sequencing and annotation.</title>
        <authorList>
            <consortium name="The Broad Institute Genomics Platform"/>
            <consortium name="The Broad Institute Genome Sequencing Center for Infectious Disease"/>
            <person name="Wu L."/>
            <person name="Ma J."/>
        </authorList>
    </citation>
    <scope>NUCLEOTIDE SEQUENCE [LARGE SCALE GENOMIC DNA]</scope>
    <source>
        <strain evidence="3">CGMCC 4.1415</strain>
    </source>
</reference>
<name>A0ABW0GXM4_9HYPH</name>
<comment type="caution">
    <text evidence="2">The sequence shown here is derived from an EMBL/GenBank/DDBJ whole genome shotgun (WGS) entry which is preliminary data.</text>
</comment>
<evidence type="ECO:0000313" key="2">
    <source>
        <dbReference type="EMBL" id="MFC5385621.1"/>
    </source>
</evidence>
<feature type="domain" description="Glycosyl transferase family 25" evidence="1">
    <location>
        <begin position="32"/>
        <end position="205"/>
    </location>
</feature>
<organism evidence="2 3">
    <name type="scientific">Aquamicrobium segne</name>
    <dbReference type="NCBI Taxonomy" id="469547"/>
    <lineage>
        <taxon>Bacteria</taxon>
        <taxon>Pseudomonadati</taxon>
        <taxon>Pseudomonadota</taxon>
        <taxon>Alphaproteobacteria</taxon>
        <taxon>Hyphomicrobiales</taxon>
        <taxon>Phyllobacteriaceae</taxon>
        <taxon>Aquamicrobium</taxon>
    </lineage>
</organism>
<keyword evidence="3" id="KW-1185">Reference proteome</keyword>
<dbReference type="RefSeq" id="WP_378228566.1">
    <property type="nucleotide sequence ID" value="NZ_JBHSLL010000016.1"/>
</dbReference>
<evidence type="ECO:0000313" key="3">
    <source>
        <dbReference type="Proteomes" id="UP001596016"/>
    </source>
</evidence>